<evidence type="ECO:0000256" key="2">
    <source>
        <dbReference type="ARBA" id="ARBA00023054"/>
    </source>
</evidence>
<keyword evidence="7" id="KW-1185">Reference proteome</keyword>
<feature type="region of interest" description="Disordered" evidence="3">
    <location>
        <begin position="1"/>
        <end position="26"/>
    </location>
</feature>
<dbReference type="SUPFAM" id="SSF47090">
    <property type="entry name" value="PGBD-like"/>
    <property type="match status" value="1"/>
</dbReference>
<dbReference type="RefSeq" id="WP_397019645.1">
    <property type="nucleotide sequence ID" value="NZ_JBITMB010000002.1"/>
</dbReference>
<protein>
    <submittedName>
        <fullName evidence="6">Peptidoglycan-binding protein</fullName>
    </submittedName>
</protein>
<gene>
    <name evidence="6" type="ORF">ACIBP5_08350</name>
</gene>
<keyword evidence="4" id="KW-0812">Transmembrane</keyword>
<dbReference type="InterPro" id="IPR036365">
    <property type="entry name" value="PGBD-like_sf"/>
</dbReference>
<dbReference type="PANTHER" id="PTHR32347">
    <property type="entry name" value="EFFLUX SYSTEM COMPONENT YKNX-RELATED"/>
    <property type="match status" value="1"/>
</dbReference>
<dbReference type="Gene3D" id="1.10.101.10">
    <property type="entry name" value="PGBD-like superfamily/PGBD"/>
    <property type="match status" value="1"/>
</dbReference>
<organism evidence="6 7">
    <name type="scientific">Nonomuraea indica</name>
    <dbReference type="NCBI Taxonomy" id="1581193"/>
    <lineage>
        <taxon>Bacteria</taxon>
        <taxon>Bacillati</taxon>
        <taxon>Actinomycetota</taxon>
        <taxon>Actinomycetes</taxon>
        <taxon>Streptosporangiales</taxon>
        <taxon>Streptosporangiaceae</taxon>
        <taxon>Nonomuraea</taxon>
    </lineage>
</organism>
<feature type="transmembrane region" description="Helical" evidence="4">
    <location>
        <begin position="29"/>
        <end position="52"/>
    </location>
</feature>
<sequence length="380" mass="39219">MGRPTLGDPPAAGTEPPLPRPRRRRGRKAAVLLTAVALTGGAAVTVTGTGLLEGGGAEPAAAALPPATARISRQTLDDTRDVDGELGYGPATTAVSRKPGTITWLPAGGARVTRGRSLYRVDNDPVVLMYGSTPAYRDLRIGVEGRDVESLERNLRKLGYDGFTVDDTYSAATAEAVMDWQGDRGLDQTGVVELGRVVFADGAVRVETLEAQAGQPTAPGRPVLSYTGTEKVVTVRLDAEDQRMAAKGAKVTVTLPDGGRSSGRVTEVATVIEPGDGPDAEPLTRLEALVALTGGKAARAAVARFDQAAVDVTFTAARREDVLTVPVAALVALREGGFGVEVVEGGSTRYVPVETGLFAGGRVEISGAGLAAGMTVGVPR</sequence>
<dbReference type="InterPro" id="IPR002477">
    <property type="entry name" value="Peptidoglycan-bd-like"/>
</dbReference>
<dbReference type="InterPro" id="IPR050465">
    <property type="entry name" value="UPF0194_transport"/>
</dbReference>
<keyword evidence="4" id="KW-0472">Membrane</keyword>
<evidence type="ECO:0000313" key="6">
    <source>
        <dbReference type="EMBL" id="MFI7439954.1"/>
    </source>
</evidence>
<dbReference type="Proteomes" id="UP001612928">
    <property type="component" value="Unassembled WGS sequence"/>
</dbReference>
<evidence type="ECO:0000259" key="5">
    <source>
        <dbReference type="Pfam" id="PF01471"/>
    </source>
</evidence>
<dbReference type="Pfam" id="PF01471">
    <property type="entry name" value="PG_binding_1"/>
    <property type="match status" value="1"/>
</dbReference>
<proteinExistence type="predicted"/>
<feature type="domain" description="Peptidoglycan binding-like" evidence="5">
    <location>
        <begin position="145"/>
        <end position="192"/>
    </location>
</feature>
<reference evidence="6 7" key="1">
    <citation type="submission" date="2024-10" db="EMBL/GenBank/DDBJ databases">
        <title>The Natural Products Discovery Center: Release of the First 8490 Sequenced Strains for Exploring Actinobacteria Biosynthetic Diversity.</title>
        <authorList>
            <person name="Kalkreuter E."/>
            <person name="Kautsar S.A."/>
            <person name="Yang D."/>
            <person name="Bader C.D."/>
            <person name="Teijaro C.N."/>
            <person name="Fluegel L."/>
            <person name="Davis C.M."/>
            <person name="Simpson J.R."/>
            <person name="Lauterbach L."/>
            <person name="Steele A.D."/>
            <person name="Gui C."/>
            <person name="Meng S."/>
            <person name="Li G."/>
            <person name="Viehrig K."/>
            <person name="Ye F."/>
            <person name="Su P."/>
            <person name="Kiefer A.F."/>
            <person name="Nichols A."/>
            <person name="Cepeda A.J."/>
            <person name="Yan W."/>
            <person name="Fan B."/>
            <person name="Jiang Y."/>
            <person name="Adhikari A."/>
            <person name="Zheng C.-J."/>
            <person name="Schuster L."/>
            <person name="Cowan T.M."/>
            <person name="Smanski M.J."/>
            <person name="Chevrette M.G."/>
            <person name="De Carvalho L.P.S."/>
            <person name="Shen B."/>
        </authorList>
    </citation>
    <scope>NUCLEOTIDE SEQUENCE [LARGE SCALE GENOMIC DNA]</scope>
    <source>
        <strain evidence="6 7">NPDC049503</strain>
    </source>
</reference>
<evidence type="ECO:0000313" key="7">
    <source>
        <dbReference type="Proteomes" id="UP001612928"/>
    </source>
</evidence>
<comment type="subcellular location">
    <subcellularLocation>
        <location evidence="1">Cell envelope</location>
    </subcellularLocation>
</comment>
<dbReference type="EMBL" id="JBITMB010000002">
    <property type="protein sequence ID" value="MFI7439954.1"/>
    <property type="molecule type" value="Genomic_DNA"/>
</dbReference>
<evidence type="ECO:0000256" key="3">
    <source>
        <dbReference type="SAM" id="MobiDB-lite"/>
    </source>
</evidence>
<comment type="caution">
    <text evidence="6">The sequence shown here is derived from an EMBL/GenBank/DDBJ whole genome shotgun (WGS) entry which is preliminary data.</text>
</comment>
<evidence type="ECO:0000256" key="4">
    <source>
        <dbReference type="SAM" id="Phobius"/>
    </source>
</evidence>
<keyword evidence="2" id="KW-0175">Coiled coil</keyword>
<dbReference type="Gene3D" id="2.40.420.20">
    <property type="match status" value="1"/>
</dbReference>
<name>A0ABW7ZZK2_9ACTN</name>
<dbReference type="InterPro" id="IPR036366">
    <property type="entry name" value="PGBDSf"/>
</dbReference>
<keyword evidence="4" id="KW-1133">Transmembrane helix</keyword>
<accession>A0ABW7ZZK2</accession>
<dbReference type="PANTHER" id="PTHR32347:SF23">
    <property type="entry name" value="BLL5650 PROTEIN"/>
    <property type="match status" value="1"/>
</dbReference>
<evidence type="ECO:0000256" key="1">
    <source>
        <dbReference type="ARBA" id="ARBA00004196"/>
    </source>
</evidence>